<evidence type="ECO:0000313" key="11">
    <source>
        <dbReference type="Proteomes" id="UP000651852"/>
    </source>
</evidence>
<evidence type="ECO:0000313" key="10">
    <source>
        <dbReference type="EMBL" id="MBC3949964.1"/>
    </source>
</evidence>
<organism evidence="10 11">
    <name type="scientific">Pseudomonas folii</name>
    <dbReference type="NCBI Taxonomy" id="2762593"/>
    <lineage>
        <taxon>Bacteria</taxon>
        <taxon>Pseudomonadati</taxon>
        <taxon>Pseudomonadota</taxon>
        <taxon>Gammaproteobacteria</taxon>
        <taxon>Pseudomonadales</taxon>
        <taxon>Pseudomonadaceae</taxon>
        <taxon>Pseudomonas</taxon>
    </lineage>
</organism>
<keyword evidence="6 8" id="KW-1133">Transmembrane helix</keyword>
<dbReference type="InterPro" id="IPR038731">
    <property type="entry name" value="RgtA/B/C-like"/>
</dbReference>
<keyword evidence="4" id="KW-0808">Transferase</keyword>
<dbReference type="PANTHER" id="PTHR33908">
    <property type="entry name" value="MANNOSYLTRANSFERASE YKCB-RELATED"/>
    <property type="match status" value="1"/>
</dbReference>
<feature type="domain" description="Glycosyltransferase RgtA/B/C/D-like" evidence="9">
    <location>
        <begin position="66"/>
        <end position="224"/>
    </location>
</feature>
<feature type="transmembrane region" description="Helical" evidence="8">
    <location>
        <begin position="346"/>
        <end position="369"/>
    </location>
</feature>
<protein>
    <submittedName>
        <fullName evidence="10">Glycosyltransferase family 39 protein</fullName>
    </submittedName>
</protein>
<keyword evidence="3" id="KW-0328">Glycosyltransferase</keyword>
<feature type="transmembrane region" description="Helical" evidence="8">
    <location>
        <begin position="267"/>
        <end position="285"/>
    </location>
</feature>
<name>A0ABR7AYI5_9PSED</name>
<keyword evidence="7 8" id="KW-0472">Membrane</keyword>
<feature type="transmembrane region" description="Helical" evidence="8">
    <location>
        <begin position="320"/>
        <end position="339"/>
    </location>
</feature>
<proteinExistence type="predicted"/>
<dbReference type="Pfam" id="PF13231">
    <property type="entry name" value="PMT_2"/>
    <property type="match status" value="1"/>
</dbReference>
<keyword evidence="5 8" id="KW-0812">Transmembrane</keyword>
<feature type="transmembrane region" description="Helical" evidence="8">
    <location>
        <begin position="115"/>
        <end position="132"/>
    </location>
</feature>
<evidence type="ECO:0000256" key="6">
    <source>
        <dbReference type="ARBA" id="ARBA00022989"/>
    </source>
</evidence>
<feature type="transmembrane region" description="Helical" evidence="8">
    <location>
        <begin position="138"/>
        <end position="157"/>
    </location>
</feature>
<feature type="transmembrane region" description="Helical" evidence="8">
    <location>
        <begin position="294"/>
        <end position="314"/>
    </location>
</feature>
<evidence type="ECO:0000259" key="9">
    <source>
        <dbReference type="Pfam" id="PF13231"/>
    </source>
</evidence>
<feature type="transmembrane region" description="Helical" evidence="8">
    <location>
        <begin position="86"/>
        <end position="108"/>
    </location>
</feature>
<comment type="subcellular location">
    <subcellularLocation>
        <location evidence="1">Cell membrane</location>
        <topology evidence="1">Multi-pass membrane protein</topology>
    </subcellularLocation>
</comment>
<evidence type="ECO:0000256" key="2">
    <source>
        <dbReference type="ARBA" id="ARBA00022475"/>
    </source>
</evidence>
<dbReference type="RefSeq" id="WP_187521218.1">
    <property type="nucleotide sequence ID" value="NZ_JACONW010000032.1"/>
</dbReference>
<evidence type="ECO:0000256" key="3">
    <source>
        <dbReference type="ARBA" id="ARBA00022676"/>
    </source>
</evidence>
<feature type="transmembrane region" description="Helical" evidence="8">
    <location>
        <begin position="7"/>
        <end position="29"/>
    </location>
</feature>
<reference evidence="10 11" key="1">
    <citation type="submission" date="2020-08" db="EMBL/GenBank/DDBJ databases">
        <title>Putative novel bacterial strains isolated from necrotic wheat leaf tissues caused by Xanthomonas translucens.</title>
        <authorList>
            <person name="Tambong J.T."/>
        </authorList>
    </citation>
    <scope>NUCLEOTIDE SEQUENCE [LARGE SCALE GENOMIC DNA]</scope>
    <source>
        <strain evidence="10 11">DOAB 1069</strain>
    </source>
</reference>
<accession>A0ABR7AYI5</accession>
<feature type="transmembrane region" description="Helical" evidence="8">
    <location>
        <begin position="237"/>
        <end position="255"/>
    </location>
</feature>
<feature type="transmembrane region" description="Helical" evidence="8">
    <location>
        <begin position="208"/>
        <end position="225"/>
    </location>
</feature>
<gene>
    <name evidence="10" type="ORF">H8S59_09300</name>
</gene>
<evidence type="ECO:0000256" key="4">
    <source>
        <dbReference type="ARBA" id="ARBA00022679"/>
    </source>
</evidence>
<evidence type="ECO:0000256" key="1">
    <source>
        <dbReference type="ARBA" id="ARBA00004651"/>
    </source>
</evidence>
<dbReference type="EMBL" id="JACONW010000032">
    <property type="protein sequence ID" value="MBC3949964.1"/>
    <property type="molecule type" value="Genomic_DNA"/>
</dbReference>
<sequence>MQPASRLALLGTIIQTYQILPIVVLAAAVRSYGIINSSIWFDEAYSVLVSETTPSLIWFHSAQDVHPPLYYFLLHFWMRFFGDSVFSVRVMSALIGTLTVPISVWLVGMIASRRAAILAGFLSALLPIAVRYSQEARMYALLALCCVAATLALVYWVKNPTHHRYLFVYTLLMAAGFYTHYFAGPCLFAHWVYLLFIHDNGQLFVRKQAWWMSNLAIAVLYLPWIPSLIAQLGHTNAIGWIPQVSFSSVISMIWEFLALESGPSRPFMAYVGAPLIATVTTVTLLKSDLRDHRFNLLMVLYTFTPILLMALVSLKLPLFWTRYFVFSAMGLPLLIALVLDKLMERYFRLGIVCLITLVMVEACGLYSVYTGVHRLNNPYQSEEAGTDKVMNYLNEHWASGDRVLVYGRYLYLGATYYNRTPTTLLLYTPGQALEGRPDKRGPGSLWSQDADALYIDSYALIPVDTQRVWLVYETNRHKLDVPAHWRSISHVAFGDTQLWLYSLEPVSPR</sequence>
<evidence type="ECO:0000256" key="8">
    <source>
        <dbReference type="SAM" id="Phobius"/>
    </source>
</evidence>
<dbReference type="InterPro" id="IPR050297">
    <property type="entry name" value="LipidA_mod_glycosyltrf_83"/>
</dbReference>
<keyword evidence="11" id="KW-1185">Reference proteome</keyword>
<dbReference type="PANTHER" id="PTHR33908:SF3">
    <property type="entry name" value="UNDECAPRENYL PHOSPHATE-ALPHA-4-AMINO-4-DEOXY-L-ARABINOSE ARABINOSYL TRANSFERASE"/>
    <property type="match status" value="1"/>
</dbReference>
<evidence type="ECO:0000256" key="5">
    <source>
        <dbReference type="ARBA" id="ARBA00022692"/>
    </source>
</evidence>
<keyword evidence="2" id="KW-1003">Cell membrane</keyword>
<dbReference type="Proteomes" id="UP000651852">
    <property type="component" value="Unassembled WGS sequence"/>
</dbReference>
<evidence type="ECO:0000256" key="7">
    <source>
        <dbReference type="ARBA" id="ARBA00023136"/>
    </source>
</evidence>
<feature type="transmembrane region" description="Helical" evidence="8">
    <location>
        <begin position="169"/>
        <end position="196"/>
    </location>
</feature>
<comment type="caution">
    <text evidence="10">The sequence shown here is derived from an EMBL/GenBank/DDBJ whole genome shotgun (WGS) entry which is preliminary data.</text>
</comment>